<dbReference type="EMBL" id="JH159154">
    <property type="protein sequence ID" value="EGZ16739.1"/>
    <property type="molecule type" value="Genomic_DNA"/>
</dbReference>
<dbReference type="OMA" id="RWLKGWE"/>
<keyword evidence="12" id="KW-1185">Reference proteome</keyword>
<dbReference type="SUPFAM" id="SSF52540">
    <property type="entry name" value="P-loop containing nucleoside triphosphate hydrolases"/>
    <property type="match status" value="1"/>
</dbReference>
<evidence type="ECO:0000259" key="10">
    <source>
        <dbReference type="SMART" id="SM00382"/>
    </source>
</evidence>
<proteinExistence type="inferred from homology"/>
<dbReference type="InterPro" id="IPR027417">
    <property type="entry name" value="P-loop_NTPase"/>
</dbReference>
<comment type="subcellular location">
    <subcellularLocation>
        <location evidence="1">Nucleus</location>
    </subcellularLocation>
</comment>
<evidence type="ECO:0000256" key="5">
    <source>
        <dbReference type="ARBA" id="ARBA00023125"/>
    </source>
</evidence>
<dbReference type="SMR" id="G4ZH66"/>
<keyword evidence="3" id="KW-0547">Nucleotide-binding</keyword>
<keyword evidence="7" id="KW-0131">Cell cycle</keyword>
<keyword evidence="6" id="KW-0539">Nucleus</keyword>
<dbReference type="InterPro" id="IPR003593">
    <property type="entry name" value="AAA+_ATPase"/>
</dbReference>
<feature type="domain" description="AAA+ ATPase" evidence="10">
    <location>
        <begin position="312"/>
        <end position="476"/>
    </location>
</feature>
<dbReference type="GeneID" id="20641815"/>
<name>G4ZH66_PHYSP</name>
<dbReference type="Gene3D" id="1.10.8.60">
    <property type="match status" value="1"/>
</dbReference>
<evidence type="ECO:0000256" key="3">
    <source>
        <dbReference type="ARBA" id="ARBA00022741"/>
    </source>
</evidence>
<feature type="compositionally biased region" description="Polar residues" evidence="9">
    <location>
        <begin position="126"/>
        <end position="136"/>
    </location>
</feature>
<protein>
    <recommendedName>
        <fullName evidence="10">AAA+ ATPase domain-containing protein</fullName>
    </recommendedName>
</protein>
<dbReference type="InterPro" id="IPR047854">
    <property type="entry name" value="RFC_lid"/>
</dbReference>
<evidence type="ECO:0000256" key="6">
    <source>
        <dbReference type="ARBA" id="ARBA00023242"/>
    </source>
</evidence>
<gene>
    <name evidence="11" type="ORF">PHYSODRAFT_300088</name>
</gene>
<dbReference type="STRING" id="1094619.G4ZH66"/>
<keyword evidence="4" id="KW-0067">ATP-binding</keyword>
<feature type="region of interest" description="Disordered" evidence="9">
    <location>
        <begin position="39"/>
        <end position="86"/>
    </location>
</feature>
<dbReference type="SMART" id="SM00382">
    <property type="entry name" value="AAA"/>
    <property type="match status" value="1"/>
</dbReference>
<feature type="region of interest" description="Disordered" evidence="9">
    <location>
        <begin position="288"/>
        <end position="308"/>
    </location>
</feature>
<dbReference type="Pfam" id="PF00004">
    <property type="entry name" value="AAA"/>
    <property type="match status" value="1"/>
</dbReference>
<dbReference type="GO" id="GO:0016887">
    <property type="term" value="F:ATP hydrolysis activity"/>
    <property type="evidence" value="ECO:0007669"/>
    <property type="project" value="InterPro"/>
</dbReference>
<feature type="region of interest" description="Disordered" evidence="9">
    <location>
        <begin position="777"/>
        <end position="805"/>
    </location>
</feature>
<dbReference type="RefSeq" id="XP_009525797.1">
    <property type="nucleotide sequence ID" value="XM_009527502.1"/>
</dbReference>
<keyword evidence="2" id="KW-0235">DNA replication</keyword>
<dbReference type="InterPro" id="IPR003959">
    <property type="entry name" value="ATPase_AAA_core"/>
</dbReference>
<organism evidence="11 12">
    <name type="scientific">Phytophthora sojae (strain P6497)</name>
    <name type="common">Soybean stem and root rot agent</name>
    <name type="synonym">Phytophthora megasperma f. sp. glycines</name>
    <dbReference type="NCBI Taxonomy" id="1094619"/>
    <lineage>
        <taxon>Eukaryota</taxon>
        <taxon>Sar</taxon>
        <taxon>Stramenopiles</taxon>
        <taxon>Oomycota</taxon>
        <taxon>Peronosporomycetes</taxon>
        <taxon>Peronosporales</taxon>
        <taxon>Peronosporaceae</taxon>
        <taxon>Phytophthora</taxon>
    </lineage>
</organism>
<accession>G4ZH66</accession>
<evidence type="ECO:0000256" key="7">
    <source>
        <dbReference type="ARBA" id="ARBA00023306"/>
    </source>
</evidence>
<evidence type="ECO:0000256" key="1">
    <source>
        <dbReference type="ARBA" id="ARBA00004123"/>
    </source>
</evidence>
<dbReference type="InParanoid" id="G4ZH66"/>
<dbReference type="AlphaFoldDB" id="G4ZH66"/>
<dbReference type="PANTHER" id="PTHR46765">
    <property type="entry name" value="P-LOOP CONTAINING NUCLEOSIDE TRIPHOSPHATE HYDROLASES SUPERFAMILY PROTEIN"/>
    <property type="match status" value="1"/>
</dbReference>
<dbReference type="CDD" id="cd00009">
    <property type="entry name" value="AAA"/>
    <property type="match status" value="1"/>
</dbReference>
<evidence type="ECO:0000313" key="12">
    <source>
        <dbReference type="Proteomes" id="UP000002640"/>
    </source>
</evidence>
<dbReference type="GO" id="GO:0005524">
    <property type="term" value="F:ATP binding"/>
    <property type="evidence" value="ECO:0007669"/>
    <property type="project" value="UniProtKB-KW"/>
</dbReference>
<feature type="compositionally biased region" description="Low complexity" evidence="9">
    <location>
        <begin position="785"/>
        <end position="794"/>
    </location>
</feature>
<comment type="similarity">
    <text evidence="8">Belongs to the activator 1 small subunits family. CTF18 subfamily.</text>
</comment>
<reference evidence="11 12" key="1">
    <citation type="journal article" date="2006" name="Science">
        <title>Phytophthora genome sequences uncover evolutionary origins and mechanisms of pathogenesis.</title>
        <authorList>
            <person name="Tyler B.M."/>
            <person name="Tripathy S."/>
            <person name="Zhang X."/>
            <person name="Dehal P."/>
            <person name="Jiang R.H."/>
            <person name="Aerts A."/>
            <person name="Arredondo F.D."/>
            <person name="Baxter L."/>
            <person name="Bensasson D."/>
            <person name="Beynon J.L."/>
            <person name="Chapman J."/>
            <person name="Damasceno C.M."/>
            <person name="Dorrance A.E."/>
            <person name="Dou D."/>
            <person name="Dickerman A.W."/>
            <person name="Dubchak I.L."/>
            <person name="Garbelotto M."/>
            <person name="Gijzen M."/>
            <person name="Gordon S.G."/>
            <person name="Govers F."/>
            <person name="Grunwald N.J."/>
            <person name="Huang W."/>
            <person name="Ivors K.L."/>
            <person name="Jones R.W."/>
            <person name="Kamoun S."/>
            <person name="Krampis K."/>
            <person name="Lamour K.H."/>
            <person name="Lee M.K."/>
            <person name="McDonald W.H."/>
            <person name="Medina M."/>
            <person name="Meijer H.J."/>
            <person name="Nordberg E.K."/>
            <person name="Maclean D.J."/>
            <person name="Ospina-Giraldo M.D."/>
            <person name="Morris P.F."/>
            <person name="Phuntumart V."/>
            <person name="Putnam N.H."/>
            <person name="Rash S."/>
            <person name="Rose J.K."/>
            <person name="Sakihama Y."/>
            <person name="Salamov A.A."/>
            <person name="Savidor A."/>
            <person name="Scheuring C.F."/>
            <person name="Smith B.M."/>
            <person name="Sobral B.W."/>
            <person name="Terry A."/>
            <person name="Torto-Alalibo T.A."/>
            <person name="Win J."/>
            <person name="Xu Z."/>
            <person name="Zhang H."/>
            <person name="Grigoriev I.V."/>
            <person name="Rokhsar D.S."/>
            <person name="Boore J.L."/>
        </authorList>
    </citation>
    <scope>NUCLEOTIDE SEQUENCE [LARGE SCALE GENOMIC DNA]</scope>
    <source>
        <strain evidence="11 12">P6497</strain>
    </source>
</reference>
<evidence type="ECO:0000313" key="11">
    <source>
        <dbReference type="EMBL" id="EGZ16739.1"/>
    </source>
</evidence>
<dbReference type="GO" id="GO:0003677">
    <property type="term" value="F:DNA binding"/>
    <property type="evidence" value="ECO:0007669"/>
    <property type="project" value="UniProtKB-KW"/>
</dbReference>
<dbReference type="GO" id="GO:0005634">
    <property type="term" value="C:nucleus"/>
    <property type="evidence" value="ECO:0007669"/>
    <property type="project" value="UniProtKB-SubCell"/>
</dbReference>
<dbReference type="GO" id="GO:0006260">
    <property type="term" value="P:DNA replication"/>
    <property type="evidence" value="ECO:0007669"/>
    <property type="project" value="UniProtKB-KW"/>
</dbReference>
<feature type="region of interest" description="Disordered" evidence="9">
    <location>
        <begin position="102"/>
        <end position="136"/>
    </location>
</feature>
<evidence type="ECO:0000256" key="4">
    <source>
        <dbReference type="ARBA" id="ARBA00022840"/>
    </source>
</evidence>
<sequence>MTDADIYAYEQEFDEMDEWEAMHAHEMEAAEEEMRAVEAFEQRQAGESQLQPPAPAPAQAPATQPPVSSNNAAAAERGDGGLEMAQSRLDQVLARCATLLGEDGDEDAAMDSAEPRAEPFARKSKQSSAADVDNSTTGFLYSRPPIDVGSLPVVLNEGKRMFLRKKRPSSKHVTSNSVRSSASSLVPIKELMEAVERMEIEEAAAKEDEALLQELGSDSNDSSQAANAVLWLDKYKPQSFLDLLSDERTNREVLTWIKSWDRFVFPKKLRPNGTLPVSPAKPNSFGNKFSWAAKNQGSGRAESEEDEDKRPFNKIILLCGPPGAGKTTLANIVARHAGYNPIEVNASDDRTASVLRNKLISAMEMQSIWGERKPNCIILDEIDGAMNGSDGKSAIEVILEIANAPLQRKKTGAKTTAKNRHPLTRPLICICNDLYASVLRPLRQMAKIFTLDTPHSQRLVTRLKYICRHEGIKASTGALAALCSSADNDIRYCLNTLQFQSTQSRRAVKDKSAIVTLTTGLVAQKDHVHGMFEAMDLVFFEARSKSAKGERPATEKIEEAVVSLGNFPLLINGLDENVPKMIFNDPTMNKICDVFEWLGLADEYENRARSEQQFVFQAYIPFAAIATHAACCTSSRRRVEYPRAQFELQKKRDRSENILVALAEGAQLQPILRMSTNVLVVDVVPWLVASLSPNIRRINPSLQTKEEKVMIQRLIELMASLGLSFRHKYLPDGSEDYSLEPALNELVEFRGNDDGAVYQSMLPLTVRKMIAREVELEQMRRSENSDSSSKPSSNDNKKQPVTTEKVAEATIEEKAAKVSYVRPELSEAELEKKDEALRKRNPFAFAHREAKRKRDEELNAKFKQQRTDDAHAHSMVRYKFNEGYTCGIKTAVACATQCKNAQIPTPSLHFLAAFFFFLDFFFLSAGSAAAAEASAGCGCDVVDASSAFMGPSTSCITKRSSLVSRNSTALAMAMEERDQGEGCVSGAYLGCEWSLGPEDAVNDLDRVDTEEFASDEDYVEEDTPRQEKYFSKKHMNKTSEELLRRSATFEPDFQTRMKKFLIKNQQKKERIRQSIAVEEDPAIVPMPRINQVQNDNYFLSTLTTAY</sequence>
<evidence type="ECO:0000256" key="9">
    <source>
        <dbReference type="SAM" id="MobiDB-lite"/>
    </source>
</evidence>
<keyword evidence="5" id="KW-0238">DNA-binding</keyword>
<dbReference type="KEGG" id="psoj:PHYSODRAFT_300088"/>
<evidence type="ECO:0000256" key="8">
    <source>
        <dbReference type="ARBA" id="ARBA00043975"/>
    </source>
</evidence>
<dbReference type="Proteomes" id="UP000002640">
    <property type="component" value="Unassembled WGS sequence"/>
</dbReference>
<dbReference type="InterPro" id="IPR053016">
    <property type="entry name" value="CTF18-RFC_complex"/>
</dbReference>
<dbReference type="CDD" id="cd18140">
    <property type="entry name" value="HLD_clamp_RFC"/>
    <property type="match status" value="1"/>
</dbReference>
<dbReference type="PANTHER" id="PTHR46765:SF1">
    <property type="entry name" value="P-LOOP CONTAINING NUCLEOSIDE TRIPHOSPHATE HYDROLASES SUPERFAMILY PROTEIN"/>
    <property type="match status" value="1"/>
</dbReference>
<evidence type="ECO:0000256" key="2">
    <source>
        <dbReference type="ARBA" id="ARBA00022705"/>
    </source>
</evidence>
<dbReference type="Gene3D" id="3.40.50.300">
    <property type="entry name" value="P-loop containing nucleotide triphosphate hydrolases"/>
    <property type="match status" value="1"/>
</dbReference>